<evidence type="ECO:0000313" key="2">
    <source>
        <dbReference type="EMBL" id="SDO78880.1"/>
    </source>
</evidence>
<accession>A0A1H0MFG7</accession>
<dbReference type="RefSeq" id="WP_091245680.1">
    <property type="nucleotide sequence ID" value="NZ_FNIR01000007.1"/>
</dbReference>
<evidence type="ECO:0000313" key="3">
    <source>
        <dbReference type="Proteomes" id="UP000199088"/>
    </source>
</evidence>
<reference evidence="3" key="1">
    <citation type="submission" date="2016-10" db="EMBL/GenBank/DDBJ databases">
        <authorList>
            <person name="Varghese N."/>
            <person name="Submissions S."/>
        </authorList>
    </citation>
    <scope>NUCLEOTIDE SEQUENCE [LARGE SCALE GENOMIC DNA]</scope>
    <source>
        <strain evidence="3">DSM 45843</strain>
    </source>
</reference>
<keyword evidence="1" id="KW-0812">Transmembrane</keyword>
<dbReference type="Proteomes" id="UP000199088">
    <property type="component" value="Unassembled WGS sequence"/>
</dbReference>
<dbReference type="OrthoDB" id="3381914at2"/>
<dbReference type="InterPro" id="IPR046491">
    <property type="entry name" value="DUF6584"/>
</dbReference>
<evidence type="ECO:0008006" key="4">
    <source>
        <dbReference type="Google" id="ProtNLM"/>
    </source>
</evidence>
<sequence length="167" mass="18172">MPADQTLARARAELAAGDTARARQRLRGLVSSYPHRLGIRAELAAAYRAEGDVAQAGRWSFLCHDRDEAEAEAFLRATTGPVPRMRAMRWAGPEDAAGRWAQERLVELRTTAEIATGGQVTWRADRPRPAGPSRMASLLGTAGCFVLAVVLVALVVIGVVTVVRWIW</sequence>
<dbReference type="AlphaFoldDB" id="A0A1H0MFG7"/>
<evidence type="ECO:0000256" key="1">
    <source>
        <dbReference type="SAM" id="Phobius"/>
    </source>
</evidence>
<keyword evidence="1" id="KW-1133">Transmembrane helix</keyword>
<feature type="transmembrane region" description="Helical" evidence="1">
    <location>
        <begin position="136"/>
        <end position="166"/>
    </location>
</feature>
<organism evidence="2 3">
    <name type="scientific">Klenkia soli</name>
    <dbReference type="NCBI Taxonomy" id="1052260"/>
    <lineage>
        <taxon>Bacteria</taxon>
        <taxon>Bacillati</taxon>
        <taxon>Actinomycetota</taxon>
        <taxon>Actinomycetes</taxon>
        <taxon>Geodermatophilales</taxon>
        <taxon>Geodermatophilaceae</taxon>
        <taxon>Klenkia</taxon>
    </lineage>
</organism>
<dbReference type="EMBL" id="FNIR01000007">
    <property type="protein sequence ID" value="SDO78880.1"/>
    <property type="molecule type" value="Genomic_DNA"/>
</dbReference>
<name>A0A1H0MFG7_9ACTN</name>
<keyword evidence="3" id="KW-1185">Reference proteome</keyword>
<gene>
    <name evidence="2" type="ORF">SAMN05660199_02611</name>
</gene>
<protein>
    <recommendedName>
        <fullName evidence="4">Tetratricopeptide repeat-containing protein</fullName>
    </recommendedName>
</protein>
<dbReference type="STRING" id="1052260.SAMN05660199_02611"/>
<keyword evidence="1" id="KW-0472">Membrane</keyword>
<dbReference type="Pfam" id="PF20225">
    <property type="entry name" value="DUF6584"/>
    <property type="match status" value="1"/>
</dbReference>
<proteinExistence type="predicted"/>